<keyword evidence="8" id="KW-0547">Nucleotide-binding</keyword>
<dbReference type="EC" id="2.7.13.3" evidence="3"/>
<dbReference type="InterPro" id="IPR017232">
    <property type="entry name" value="NtrY"/>
</dbReference>
<feature type="transmembrane region" description="Helical" evidence="14">
    <location>
        <begin position="283"/>
        <end position="308"/>
    </location>
</feature>
<keyword evidence="9 17" id="KW-0418">Kinase</keyword>
<dbReference type="InterPro" id="IPR045671">
    <property type="entry name" value="NtrY-like_N"/>
</dbReference>
<dbReference type="EMBL" id="JADHOK010000046">
    <property type="protein sequence ID" value="MBL6761892.1"/>
    <property type="molecule type" value="Genomic_DNA"/>
</dbReference>
<dbReference type="GO" id="GO:0005886">
    <property type="term" value="C:plasma membrane"/>
    <property type="evidence" value="ECO:0007669"/>
    <property type="project" value="UniProtKB-SubCell"/>
</dbReference>
<dbReference type="PANTHER" id="PTHR42878:SF13">
    <property type="entry name" value="HISTIDINE KINASE"/>
    <property type="match status" value="1"/>
</dbReference>
<feature type="domain" description="HAMP" evidence="16">
    <location>
        <begin position="309"/>
        <end position="364"/>
    </location>
</feature>
<dbReference type="InterPro" id="IPR003660">
    <property type="entry name" value="HAMP_dom"/>
</dbReference>
<evidence type="ECO:0000313" key="17">
    <source>
        <dbReference type="EMBL" id="MBL6761892.1"/>
    </source>
</evidence>
<keyword evidence="7 14" id="KW-0812">Transmembrane</keyword>
<evidence type="ECO:0000256" key="12">
    <source>
        <dbReference type="ARBA" id="ARBA00023012"/>
    </source>
</evidence>
<dbReference type="InterPro" id="IPR013767">
    <property type="entry name" value="PAS_fold"/>
</dbReference>
<evidence type="ECO:0000256" key="6">
    <source>
        <dbReference type="ARBA" id="ARBA00022679"/>
    </source>
</evidence>
<comment type="subcellular location">
    <subcellularLocation>
        <location evidence="2">Cell membrane</location>
        <topology evidence="2">Multi-pass membrane protein</topology>
    </subcellularLocation>
</comment>
<dbReference type="InterPro" id="IPR035965">
    <property type="entry name" value="PAS-like_dom_sf"/>
</dbReference>
<dbReference type="InterPro" id="IPR005467">
    <property type="entry name" value="His_kinase_dom"/>
</dbReference>
<sequence length="737" mass="81215">MFSRFRLTEVSRFLSVLFAVLGIAMGIGTYLVLTNNTPIATNPRILWTLLSANIFVIGGLVLVLGGQMLRMRRRQRAGLAGARLHGRMIALFSTIAILPAILVAVFAFVTLDRGLDYWFSTRTKTIIENTSAVANAYLAEQRDRLRGDLSIMARDLSSAREVMENDPRRFQKYLSAQATLRDMQQALLVNSKGDVLMAATPETTILTILPPEDAFVAARDNTLIITAMETSQVLALRKIVGVDDTYLYSARLMMPSVTEQLIRTDAAVRDYAAMETRRFETQFTFALVYIILTLVILLSAIWLGLSLADRLVTPIGRLIRMTRRLGEGDLTARVETKSLRGNDEIEQLAETFNEMAERIGAQQKDLIATHADLDERNRFSAAVLDGVTSGVVGVDENGIINHANDVAGALYKLPADALIGKPLARAMPEFTGLLDALKAQPKRRASTEFNINNPAMNGHIIRASAQMTQKTPGGQGGAIITFDDITDLLTAQRNAAWSDIARRIAHEIKNPLTPIQLSAERLQSRYGKAGQRPDEEDDNIFRQCTETIIRQVEDIGKMVDEFASFARMPSARMDKVNLADVISETVLLQRVAHGDINYSVGRVPDVNLVGDRRLIAQALTNILKNAEEAIRRTDGEKRIEVLVEQRDGEVSLAVADSGPGWPRENRYDLLEPYNTSREQGTGLGLSIVKKIVDDHGGQLILSDAPWCASGGTGAVLQMVLPLQPPEMVGKSKLVKEL</sequence>
<dbReference type="Pfam" id="PF00512">
    <property type="entry name" value="HisKA"/>
    <property type="match status" value="1"/>
</dbReference>
<dbReference type="GO" id="GO:0000155">
    <property type="term" value="F:phosphorelay sensor kinase activity"/>
    <property type="evidence" value="ECO:0007669"/>
    <property type="project" value="InterPro"/>
</dbReference>
<dbReference type="Pfam" id="PF00672">
    <property type="entry name" value="HAMP"/>
    <property type="match status" value="1"/>
</dbReference>
<dbReference type="Gene3D" id="1.10.287.130">
    <property type="match status" value="1"/>
</dbReference>
<dbReference type="PRINTS" id="PR00344">
    <property type="entry name" value="BCTRLSENSOR"/>
</dbReference>
<dbReference type="GO" id="GO:0007234">
    <property type="term" value="P:osmosensory signaling via phosphorelay pathway"/>
    <property type="evidence" value="ECO:0007669"/>
    <property type="project" value="TreeGrafter"/>
</dbReference>
<keyword evidence="11 14" id="KW-1133">Transmembrane helix</keyword>
<evidence type="ECO:0000256" key="4">
    <source>
        <dbReference type="ARBA" id="ARBA00022475"/>
    </source>
</evidence>
<dbReference type="SUPFAM" id="SSF55874">
    <property type="entry name" value="ATPase domain of HSP90 chaperone/DNA topoisomerase II/histidine kinase"/>
    <property type="match status" value="1"/>
</dbReference>
<dbReference type="PROSITE" id="PS50109">
    <property type="entry name" value="HIS_KIN"/>
    <property type="match status" value="1"/>
</dbReference>
<dbReference type="InterPro" id="IPR003661">
    <property type="entry name" value="HisK_dim/P_dom"/>
</dbReference>
<dbReference type="PANTHER" id="PTHR42878">
    <property type="entry name" value="TWO-COMPONENT HISTIDINE KINASE"/>
    <property type="match status" value="1"/>
</dbReference>
<feature type="transmembrane region" description="Helical" evidence="14">
    <location>
        <begin position="45"/>
        <end position="69"/>
    </location>
</feature>
<dbReference type="PIRSF" id="PIRSF037532">
    <property type="entry name" value="STHK_NtrY"/>
    <property type="match status" value="1"/>
</dbReference>
<keyword evidence="10" id="KW-0067">ATP-binding</keyword>
<reference evidence="17" key="1">
    <citation type="submission" date="2020-10" db="EMBL/GenBank/DDBJ databases">
        <title>Microbiome of the Black Sea water column analyzed by genome centric metagenomics.</title>
        <authorList>
            <person name="Cabello-Yeves P.J."/>
            <person name="Callieri C."/>
            <person name="Picazo A."/>
            <person name="Mehrshad M."/>
            <person name="Haro-Moreno J.M."/>
            <person name="Roda-Garcia J."/>
            <person name="Dzembekova N."/>
            <person name="Slabakova V."/>
            <person name="Slabakova N."/>
            <person name="Moncheva S."/>
            <person name="Rodriguez-Valera F."/>
        </authorList>
    </citation>
    <scope>NUCLEOTIDE SEQUENCE</scope>
    <source>
        <strain evidence="17">BS307-5m-G5</strain>
    </source>
</reference>
<dbReference type="Pfam" id="PF00989">
    <property type="entry name" value="PAS"/>
    <property type="match status" value="1"/>
</dbReference>
<keyword evidence="5" id="KW-0597">Phosphoprotein</keyword>
<accession>A0A937L5H0</accession>
<evidence type="ECO:0000256" key="7">
    <source>
        <dbReference type="ARBA" id="ARBA00022692"/>
    </source>
</evidence>
<protein>
    <recommendedName>
        <fullName evidence="3">histidine kinase</fullName>
        <ecNumber evidence="3">2.7.13.3</ecNumber>
    </recommendedName>
</protein>
<dbReference type="CDD" id="cd06225">
    <property type="entry name" value="HAMP"/>
    <property type="match status" value="1"/>
</dbReference>
<keyword evidence="6" id="KW-0808">Transferase</keyword>
<evidence type="ECO:0000256" key="1">
    <source>
        <dbReference type="ARBA" id="ARBA00000085"/>
    </source>
</evidence>
<dbReference type="SMART" id="SM00387">
    <property type="entry name" value="HATPase_c"/>
    <property type="match status" value="1"/>
</dbReference>
<dbReference type="InterPro" id="IPR004358">
    <property type="entry name" value="Sig_transdc_His_kin-like_C"/>
</dbReference>
<proteinExistence type="predicted"/>
<dbReference type="GO" id="GO:0000156">
    <property type="term" value="F:phosphorelay response regulator activity"/>
    <property type="evidence" value="ECO:0007669"/>
    <property type="project" value="TreeGrafter"/>
</dbReference>
<feature type="transmembrane region" description="Helical" evidence="14">
    <location>
        <begin position="89"/>
        <end position="111"/>
    </location>
</feature>
<dbReference type="InterPro" id="IPR050351">
    <property type="entry name" value="BphY/WalK/GraS-like"/>
</dbReference>
<evidence type="ECO:0000259" key="15">
    <source>
        <dbReference type="PROSITE" id="PS50109"/>
    </source>
</evidence>
<evidence type="ECO:0000313" key="18">
    <source>
        <dbReference type="Proteomes" id="UP000785783"/>
    </source>
</evidence>
<evidence type="ECO:0000256" key="2">
    <source>
        <dbReference type="ARBA" id="ARBA00004651"/>
    </source>
</evidence>
<evidence type="ECO:0000256" key="5">
    <source>
        <dbReference type="ARBA" id="ARBA00022553"/>
    </source>
</evidence>
<dbReference type="Gene3D" id="3.30.450.20">
    <property type="entry name" value="PAS domain"/>
    <property type="match status" value="1"/>
</dbReference>
<dbReference type="Pfam" id="PF19312">
    <property type="entry name" value="NtrY_N"/>
    <property type="match status" value="1"/>
</dbReference>
<dbReference type="CDD" id="cd00130">
    <property type="entry name" value="PAS"/>
    <property type="match status" value="1"/>
</dbReference>
<dbReference type="InterPro" id="IPR036890">
    <property type="entry name" value="HATPase_C_sf"/>
</dbReference>
<dbReference type="SUPFAM" id="SSF47384">
    <property type="entry name" value="Homodimeric domain of signal transducing histidine kinase"/>
    <property type="match status" value="1"/>
</dbReference>
<evidence type="ECO:0000256" key="10">
    <source>
        <dbReference type="ARBA" id="ARBA00022840"/>
    </source>
</evidence>
<dbReference type="GO" id="GO:0005524">
    <property type="term" value="F:ATP binding"/>
    <property type="evidence" value="ECO:0007669"/>
    <property type="project" value="UniProtKB-KW"/>
</dbReference>
<dbReference type="Proteomes" id="UP000785783">
    <property type="component" value="Unassembled WGS sequence"/>
</dbReference>
<dbReference type="CDD" id="cd00082">
    <property type="entry name" value="HisKA"/>
    <property type="match status" value="1"/>
</dbReference>
<comment type="catalytic activity">
    <reaction evidence="1">
        <text>ATP + protein L-histidine = ADP + protein N-phospho-L-histidine.</text>
        <dbReference type="EC" id="2.7.13.3"/>
    </reaction>
</comment>
<dbReference type="GO" id="GO:0006355">
    <property type="term" value="P:regulation of DNA-templated transcription"/>
    <property type="evidence" value="ECO:0007669"/>
    <property type="project" value="InterPro"/>
</dbReference>
<feature type="domain" description="Histidine kinase" evidence="15">
    <location>
        <begin position="503"/>
        <end position="724"/>
    </location>
</feature>
<dbReference type="AlphaFoldDB" id="A0A937L5H0"/>
<dbReference type="InterPro" id="IPR003594">
    <property type="entry name" value="HATPase_dom"/>
</dbReference>
<comment type="caution">
    <text evidence="17">The sequence shown here is derived from an EMBL/GenBank/DDBJ whole genome shotgun (WGS) entry which is preliminary data.</text>
</comment>
<dbReference type="Gene3D" id="6.10.340.10">
    <property type="match status" value="1"/>
</dbReference>
<evidence type="ECO:0000256" key="13">
    <source>
        <dbReference type="ARBA" id="ARBA00023136"/>
    </source>
</evidence>
<dbReference type="InterPro" id="IPR036097">
    <property type="entry name" value="HisK_dim/P_sf"/>
</dbReference>
<keyword evidence="12" id="KW-0902">Two-component regulatory system</keyword>
<dbReference type="InterPro" id="IPR000014">
    <property type="entry name" value="PAS"/>
</dbReference>
<gene>
    <name evidence="17" type="ORF">ISQ19_04260</name>
</gene>
<dbReference type="SUPFAM" id="SSF158472">
    <property type="entry name" value="HAMP domain-like"/>
    <property type="match status" value="1"/>
</dbReference>
<dbReference type="SUPFAM" id="SSF55785">
    <property type="entry name" value="PYP-like sensor domain (PAS domain)"/>
    <property type="match status" value="1"/>
</dbReference>
<dbReference type="Pfam" id="PF02518">
    <property type="entry name" value="HATPase_c"/>
    <property type="match status" value="1"/>
</dbReference>
<dbReference type="GO" id="GO:0030295">
    <property type="term" value="F:protein kinase activator activity"/>
    <property type="evidence" value="ECO:0007669"/>
    <property type="project" value="TreeGrafter"/>
</dbReference>
<evidence type="ECO:0000256" key="9">
    <source>
        <dbReference type="ARBA" id="ARBA00022777"/>
    </source>
</evidence>
<dbReference type="PROSITE" id="PS50885">
    <property type="entry name" value="HAMP"/>
    <property type="match status" value="1"/>
</dbReference>
<evidence type="ECO:0000256" key="8">
    <source>
        <dbReference type="ARBA" id="ARBA00022741"/>
    </source>
</evidence>
<dbReference type="SMART" id="SM00091">
    <property type="entry name" value="PAS"/>
    <property type="match status" value="1"/>
</dbReference>
<organism evidence="17 18">
    <name type="scientific">PS1 clade bacterium</name>
    <dbReference type="NCBI Taxonomy" id="2175152"/>
    <lineage>
        <taxon>Bacteria</taxon>
        <taxon>Pseudomonadati</taxon>
        <taxon>Pseudomonadota</taxon>
        <taxon>Alphaproteobacteria</taxon>
        <taxon>PS1 clade</taxon>
    </lineage>
</organism>
<keyword evidence="13 14" id="KW-0472">Membrane</keyword>
<evidence type="ECO:0000259" key="16">
    <source>
        <dbReference type="PROSITE" id="PS50885"/>
    </source>
</evidence>
<feature type="transmembrane region" description="Helical" evidence="14">
    <location>
        <begin position="12"/>
        <end position="33"/>
    </location>
</feature>
<dbReference type="SMART" id="SM00388">
    <property type="entry name" value="HisKA"/>
    <property type="match status" value="1"/>
</dbReference>
<evidence type="ECO:0000256" key="11">
    <source>
        <dbReference type="ARBA" id="ARBA00022989"/>
    </source>
</evidence>
<evidence type="ECO:0000256" key="14">
    <source>
        <dbReference type="SAM" id="Phobius"/>
    </source>
</evidence>
<evidence type="ECO:0000256" key="3">
    <source>
        <dbReference type="ARBA" id="ARBA00012438"/>
    </source>
</evidence>
<dbReference type="Gene3D" id="3.30.565.10">
    <property type="entry name" value="Histidine kinase-like ATPase, C-terminal domain"/>
    <property type="match status" value="1"/>
</dbReference>
<dbReference type="SMART" id="SM00304">
    <property type="entry name" value="HAMP"/>
    <property type="match status" value="1"/>
</dbReference>
<keyword evidence="4" id="KW-1003">Cell membrane</keyword>
<name>A0A937L5H0_9PROT</name>